<organism evidence="8 9">
    <name type="scientific">Klebsiella pneumoniae</name>
    <dbReference type="NCBI Taxonomy" id="573"/>
    <lineage>
        <taxon>Bacteria</taxon>
        <taxon>Pseudomonadati</taxon>
        <taxon>Pseudomonadota</taxon>
        <taxon>Gammaproteobacteria</taxon>
        <taxon>Enterobacterales</taxon>
        <taxon>Enterobacteriaceae</taxon>
        <taxon>Klebsiella/Raoultella group</taxon>
        <taxon>Klebsiella</taxon>
        <taxon>Klebsiella pneumoniae complex</taxon>
    </lineage>
</organism>
<name>A0A3S4KJD2_KLEPN</name>
<keyword evidence="3" id="KW-1003">Cell membrane</keyword>
<evidence type="ECO:0000256" key="7">
    <source>
        <dbReference type="SAM" id="Phobius"/>
    </source>
</evidence>
<evidence type="ECO:0000313" key="8">
    <source>
        <dbReference type="EMBL" id="VEB04419.1"/>
    </source>
</evidence>
<evidence type="ECO:0000256" key="4">
    <source>
        <dbReference type="ARBA" id="ARBA00022692"/>
    </source>
</evidence>
<dbReference type="PANTHER" id="PTHR32196:SF72">
    <property type="entry name" value="RIBOSE IMPORT PERMEASE PROTEIN RBSC"/>
    <property type="match status" value="1"/>
</dbReference>
<evidence type="ECO:0000313" key="9">
    <source>
        <dbReference type="Proteomes" id="UP000282433"/>
    </source>
</evidence>
<proteinExistence type="inferred from homology"/>
<evidence type="ECO:0000256" key="5">
    <source>
        <dbReference type="ARBA" id="ARBA00022989"/>
    </source>
</evidence>
<dbReference type="CDD" id="cd06579">
    <property type="entry name" value="TM_PBP1_transp_AraH_like"/>
    <property type="match status" value="1"/>
</dbReference>
<feature type="transmembrane region" description="Helical" evidence="7">
    <location>
        <begin position="62"/>
        <end position="81"/>
    </location>
</feature>
<dbReference type="EMBL" id="LR134162">
    <property type="protein sequence ID" value="VEB04419.1"/>
    <property type="molecule type" value="Genomic_DNA"/>
</dbReference>
<comment type="similarity">
    <text evidence="2">Belongs to the binding-protein-dependent transport system permease family. AraH/RbsC subfamily.</text>
</comment>
<dbReference type="GO" id="GO:0005886">
    <property type="term" value="C:plasma membrane"/>
    <property type="evidence" value="ECO:0007669"/>
    <property type="project" value="UniProtKB-SubCell"/>
</dbReference>
<dbReference type="InterPro" id="IPR001851">
    <property type="entry name" value="ABC_transp_permease"/>
</dbReference>
<dbReference type="Pfam" id="PF02653">
    <property type="entry name" value="BPD_transp_2"/>
    <property type="match status" value="1"/>
</dbReference>
<keyword evidence="6 7" id="KW-0472">Membrane</keyword>
<reference evidence="8 9" key="1">
    <citation type="submission" date="2018-12" db="EMBL/GenBank/DDBJ databases">
        <authorList>
            <consortium name="Pathogen Informatics"/>
        </authorList>
    </citation>
    <scope>NUCLEOTIDE SEQUENCE [LARGE SCALE GENOMIC DNA]</scope>
    <source>
        <strain evidence="8 9">NCTC13635</strain>
    </source>
</reference>
<dbReference type="PANTHER" id="PTHR32196">
    <property type="entry name" value="ABC TRANSPORTER PERMEASE PROTEIN YPHD-RELATED-RELATED"/>
    <property type="match status" value="1"/>
</dbReference>
<evidence type="ECO:0000256" key="6">
    <source>
        <dbReference type="ARBA" id="ARBA00023136"/>
    </source>
</evidence>
<dbReference type="GO" id="GO:0022857">
    <property type="term" value="F:transmembrane transporter activity"/>
    <property type="evidence" value="ECO:0007669"/>
    <property type="project" value="InterPro"/>
</dbReference>
<keyword evidence="5 7" id="KW-1133">Transmembrane helix</keyword>
<protein>
    <submittedName>
        <fullName evidence="8">Ribose ABC transporter permease RbsC</fullName>
    </submittedName>
</protein>
<keyword evidence="4 7" id="KW-0812">Transmembrane</keyword>
<feature type="transmembrane region" description="Helical" evidence="7">
    <location>
        <begin position="262"/>
        <end position="290"/>
    </location>
</feature>
<accession>A0A3S4KJD2</accession>
<evidence type="ECO:0000256" key="2">
    <source>
        <dbReference type="ARBA" id="ARBA00007942"/>
    </source>
</evidence>
<evidence type="ECO:0000256" key="3">
    <source>
        <dbReference type="ARBA" id="ARBA00022475"/>
    </source>
</evidence>
<feature type="transmembrane region" description="Helical" evidence="7">
    <location>
        <begin position="30"/>
        <end position="50"/>
    </location>
</feature>
<feature type="transmembrane region" description="Helical" evidence="7">
    <location>
        <begin position="221"/>
        <end position="242"/>
    </location>
</feature>
<sequence length="402" mass="41718">MSIPKENSAPVAKSASAKKMLMGDLMQTVGILPILILIVAVFGFIAPNFFTESNLLNITRQASINIVLAAGMTFIILTGGIDLSVGSILGTTAVAAMVVSLIPEFALLSIPAALMLGLLLGLFNGALVAFAGLPPFIVTLGTYTALRGAAYLLADGTTVINSDISFEWIGNDYLGPVPWLVVIALAVIAMCWFILRRTTLGVHIYAVGGNMQAARLTGIKVWLVLLFVYGMSGLLSGLGGVMSASRLYSANGNLGVGYELDAIAAVILGGTSFVGGIGTITGTLVGALIIATLNNGMTLMGGLLLLATGDQRGGDHHCGADRQIPYPTSSKCITTTSYLRGKANAFKTDSHRAVCWRAAGRLPFCVGQRAESDWRDGGRPCQPVLCTDHQRGGAGGPQTGGG</sequence>
<feature type="transmembrane region" description="Helical" evidence="7">
    <location>
        <begin position="177"/>
        <end position="195"/>
    </location>
</feature>
<evidence type="ECO:0000256" key="1">
    <source>
        <dbReference type="ARBA" id="ARBA00004429"/>
    </source>
</evidence>
<dbReference type="AlphaFoldDB" id="A0A3S4KJD2"/>
<gene>
    <name evidence="8" type="primary">rbsC_4</name>
    <name evidence="8" type="ORF">NCTC13635_04411</name>
</gene>
<comment type="subcellular location">
    <subcellularLocation>
        <location evidence="1">Cell inner membrane</location>
        <topology evidence="1">Multi-pass membrane protein</topology>
    </subcellularLocation>
</comment>
<dbReference type="Proteomes" id="UP000282433">
    <property type="component" value="Chromosome"/>
</dbReference>